<name>A0AAN7ZZV8_9PEZI</name>
<gene>
    <name evidence="1" type="ORF">LTR97_009519</name>
</gene>
<dbReference type="Proteomes" id="UP001310594">
    <property type="component" value="Unassembled WGS sequence"/>
</dbReference>
<dbReference type="AlphaFoldDB" id="A0AAN7ZZV8"/>
<comment type="caution">
    <text evidence="1">The sequence shown here is derived from an EMBL/GenBank/DDBJ whole genome shotgun (WGS) entry which is preliminary data.</text>
</comment>
<protein>
    <submittedName>
        <fullName evidence="1">Uncharacterized protein</fullName>
    </submittedName>
</protein>
<proteinExistence type="predicted"/>
<sequence>MATRRSKRINGEKLSERVEDIEAEARHQALREQQPVLMLGTESKDTACGFNLLDLVPELRERVYYFALQPDTPLQLASRGSKLKTPPLTLVSKQVRAEVLPIFFSKCDFVADVYSNYSHMGLFETKPMPALKSHAMKRAEYWHRMAGSMGFINSPNSPRALIAGLEKTEGFIAAFRNINFGILTCDVDTGISEDYVHTGEMERSVMWLRGPTATKLRPVVSYEDPHRVFVPPRYLERIRERAKAKAEQIAAERQVFVGFTLGDLETITAQFKCWPEQVV</sequence>
<dbReference type="EMBL" id="JAVRQU010000015">
    <property type="protein sequence ID" value="KAK5694924.1"/>
    <property type="molecule type" value="Genomic_DNA"/>
</dbReference>
<accession>A0AAN7ZZV8</accession>
<organism evidence="1 2">
    <name type="scientific">Elasticomyces elasticus</name>
    <dbReference type="NCBI Taxonomy" id="574655"/>
    <lineage>
        <taxon>Eukaryota</taxon>
        <taxon>Fungi</taxon>
        <taxon>Dikarya</taxon>
        <taxon>Ascomycota</taxon>
        <taxon>Pezizomycotina</taxon>
        <taxon>Dothideomycetes</taxon>
        <taxon>Dothideomycetidae</taxon>
        <taxon>Mycosphaerellales</taxon>
        <taxon>Teratosphaeriaceae</taxon>
        <taxon>Elasticomyces</taxon>
    </lineage>
</organism>
<evidence type="ECO:0000313" key="2">
    <source>
        <dbReference type="Proteomes" id="UP001310594"/>
    </source>
</evidence>
<evidence type="ECO:0000313" key="1">
    <source>
        <dbReference type="EMBL" id="KAK5694924.1"/>
    </source>
</evidence>
<reference evidence="1" key="1">
    <citation type="submission" date="2023-08" db="EMBL/GenBank/DDBJ databases">
        <title>Black Yeasts Isolated from many extreme environments.</title>
        <authorList>
            <person name="Coleine C."/>
            <person name="Stajich J.E."/>
            <person name="Selbmann L."/>
        </authorList>
    </citation>
    <scope>NUCLEOTIDE SEQUENCE</scope>
    <source>
        <strain evidence="1">CCFEE 5810</strain>
    </source>
</reference>